<accession>A0A096ATW2</accession>
<reference evidence="1 2" key="1">
    <citation type="submission" date="2014-07" db="EMBL/GenBank/DDBJ databases">
        <authorList>
            <person name="McCorrison J."/>
            <person name="Sanka R."/>
            <person name="Torralba M."/>
            <person name="Gillis M."/>
            <person name="Haft D.H."/>
            <person name="Methe B."/>
            <person name="Sutton G."/>
            <person name="Nelson K.E."/>
        </authorList>
    </citation>
    <scope>NUCLEOTIDE SEQUENCE [LARGE SCALE GENOMIC DNA]</scope>
    <source>
        <strain evidence="1 2">DNF00882</strain>
    </source>
</reference>
<sequence length="69" mass="8156">MDLSLNKRFRSQQTNATKLMKKEIRKTEQSFVLFYNTKPTILQNLLFLIKKQPILSLKTACFFITNSKD</sequence>
<evidence type="ECO:0000313" key="2">
    <source>
        <dbReference type="Proteomes" id="UP000029538"/>
    </source>
</evidence>
<proteinExistence type="predicted"/>
<dbReference type="EMBL" id="JRNR01000008">
    <property type="protein sequence ID" value="KGF50185.1"/>
    <property type="molecule type" value="Genomic_DNA"/>
</dbReference>
<dbReference type="Proteomes" id="UP000029538">
    <property type="component" value="Unassembled WGS sequence"/>
</dbReference>
<organism evidence="1 2">
    <name type="scientific">Prevotella disiens DNF00882</name>
    <dbReference type="NCBI Taxonomy" id="1401075"/>
    <lineage>
        <taxon>Bacteria</taxon>
        <taxon>Pseudomonadati</taxon>
        <taxon>Bacteroidota</taxon>
        <taxon>Bacteroidia</taxon>
        <taxon>Bacteroidales</taxon>
        <taxon>Prevotellaceae</taxon>
        <taxon>Prevotella</taxon>
    </lineage>
</organism>
<evidence type="ECO:0000313" key="1">
    <source>
        <dbReference type="EMBL" id="KGF50185.1"/>
    </source>
</evidence>
<comment type="caution">
    <text evidence="1">The sequence shown here is derived from an EMBL/GenBank/DDBJ whole genome shotgun (WGS) entry which is preliminary data.</text>
</comment>
<protein>
    <submittedName>
        <fullName evidence="1">Uncharacterized protein</fullName>
    </submittedName>
</protein>
<gene>
    <name evidence="1" type="ORF">HMPREF0654_02190</name>
</gene>
<name>A0A096ATW2_9BACT</name>
<dbReference type="AlphaFoldDB" id="A0A096ATW2"/>